<dbReference type="InterPro" id="IPR011343">
    <property type="entry name" value="DeoC"/>
</dbReference>
<dbReference type="GO" id="GO:0016052">
    <property type="term" value="P:carbohydrate catabolic process"/>
    <property type="evidence" value="ECO:0007669"/>
    <property type="project" value="TreeGrafter"/>
</dbReference>
<organism evidence="8 9">
    <name type="scientific">[Clostridium] celerecrescens 18A</name>
    <dbReference type="NCBI Taxonomy" id="1286362"/>
    <lineage>
        <taxon>Bacteria</taxon>
        <taxon>Bacillati</taxon>
        <taxon>Bacillota</taxon>
        <taxon>Clostridia</taxon>
        <taxon>Lachnospirales</taxon>
        <taxon>Lachnospiraceae</taxon>
        <taxon>Lacrimispora</taxon>
    </lineage>
</organism>
<dbReference type="SMART" id="SM01133">
    <property type="entry name" value="DeoC"/>
    <property type="match status" value="1"/>
</dbReference>
<feature type="active site" description="Proton donor/acceptor" evidence="7">
    <location>
        <position position="90"/>
    </location>
</feature>
<feature type="active site" description="Proton donor/acceptor" evidence="7">
    <location>
        <position position="182"/>
    </location>
</feature>
<evidence type="ECO:0000256" key="5">
    <source>
        <dbReference type="ARBA" id="ARBA00048791"/>
    </source>
</evidence>
<evidence type="ECO:0000256" key="1">
    <source>
        <dbReference type="ARBA" id="ARBA00010936"/>
    </source>
</evidence>
<keyword evidence="4 7" id="KW-0704">Schiff base</keyword>
<dbReference type="AlphaFoldDB" id="A0A2M8Z8L8"/>
<dbReference type="Pfam" id="PF01791">
    <property type="entry name" value="DeoC"/>
    <property type="match status" value="1"/>
</dbReference>
<comment type="function">
    <text evidence="6 7">Catalyzes a reversible aldol reaction between acetaldehyde and D-glyceraldehyde 3-phosphate to generate 2-deoxy-D-ribose 5-phosphate.</text>
</comment>
<dbReference type="InterPro" id="IPR013785">
    <property type="entry name" value="Aldolase_TIM"/>
</dbReference>
<proteinExistence type="inferred from homology"/>
<dbReference type="PANTHER" id="PTHR10889">
    <property type="entry name" value="DEOXYRIBOSE-PHOSPHATE ALDOLASE"/>
    <property type="match status" value="1"/>
</dbReference>
<feature type="active site" description="Schiff-base intermediate with acetaldehyde" evidence="7">
    <location>
        <position position="153"/>
    </location>
</feature>
<protein>
    <recommendedName>
        <fullName evidence="7">Deoxyribose-phosphate aldolase</fullName>
        <shortName evidence="7">DERA</shortName>
        <ecNumber evidence="7">4.1.2.4</ecNumber>
    </recommendedName>
    <alternativeName>
        <fullName evidence="7">2-deoxy-D-ribose 5-phosphate aldolase</fullName>
    </alternativeName>
    <alternativeName>
        <fullName evidence="7">Phosphodeoxyriboaldolase</fullName>
        <shortName evidence="7">Deoxyriboaldolase</shortName>
    </alternativeName>
</protein>
<reference evidence="8 9" key="1">
    <citation type="submission" date="2017-11" db="EMBL/GenBank/DDBJ databases">
        <title>Understudied soil microbes with underappreciated capabilities: Untangling the Clostridium saccharolyticum group.</title>
        <authorList>
            <person name="Leschine S."/>
        </authorList>
    </citation>
    <scope>NUCLEOTIDE SEQUENCE [LARGE SCALE GENOMIC DNA]</scope>
    <source>
        <strain evidence="8 9">18A</strain>
    </source>
</reference>
<comment type="pathway">
    <text evidence="7">Carbohydrate degradation; 2-deoxy-D-ribose 1-phosphate degradation; D-glyceraldehyde 3-phosphate and acetaldehyde from 2-deoxy-alpha-D-ribose 1-phosphate: step 2/2.</text>
</comment>
<dbReference type="SUPFAM" id="SSF51569">
    <property type="entry name" value="Aldolase"/>
    <property type="match status" value="1"/>
</dbReference>
<comment type="subcellular location">
    <subcellularLocation>
        <location evidence="7">Cytoplasm</location>
    </subcellularLocation>
</comment>
<evidence type="ECO:0000256" key="4">
    <source>
        <dbReference type="ARBA" id="ARBA00023270"/>
    </source>
</evidence>
<dbReference type="GO" id="GO:0006018">
    <property type="term" value="P:2-deoxyribose 1-phosphate catabolic process"/>
    <property type="evidence" value="ECO:0007669"/>
    <property type="project" value="UniProtKB-UniRule"/>
</dbReference>
<dbReference type="InterPro" id="IPR028581">
    <property type="entry name" value="DeoC_typeI"/>
</dbReference>
<dbReference type="FunFam" id="3.20.20.70:FF:000044">
    <property type="entry name" value="Deoxyribose-phosphate aldolase"/>
    <property type="match status" value="1"/>
</dbReference>
<dbReference type="EC" id="4.1.2.4" evidence="7"/>
<dbReference type="HAMAP" id="MF_00114">
    <property type="entry name" value="DeoC_type1"/>
    <property type="match status" value="1"/>
</dbReference>
<evidence type="ECO:0000256" key="7">
    <source>
        <dbReference type="HAMAP-Rule" id="MF_00114"/>
    </source>
</evidence>
<dbReference type="CDD" id="cd00959">
    <property type="entry name" value="DeoC"/>
    <property type="match status" value="1"/>
</dbReference>
<evidence type="ECO:0000256" key="3">
    <source>
        <dbReference type="ARBA" id="ARBA00023239"/>
    </source>
</evidence>
<dbReference type="GO" id="GO:0004139">
    <property type="term" value="F:deoxyribose-phosphate aldolase activity"/>
    <property type="evidence" value="ECO:0007669"/>
    <property type="project" value="UniProtKB-UniRule"/>
</dbReference>
<comment type="catalytic activity">
    <reaction evidence="5 7">
        <text>2-deoxy-D-ribose 5-phosphate = D-glyceraldehyde 3-phosphate + acetaldehyde</text>
        <dbReference type="Rhea" id="RHEA:12821"/>
        <dbReference type="ChEBI" id="CHEBI:15343"/>
        <dbReference type="ChEBI" id="CHEBI:59776"/>
        <dbReference type="ChEBI" id="CHEBI:62877"/>
        <dbReference type="EC" id="4.1.2.4"/>
    </reaction>
</comment>
<gene>
    <name evidence="7" type="primary">deoC</name>
    <name evidence="8" type="ORF">H171_3340</name>
</gene>
<dbReference type="UniPathway" id="UPA00002">
    <property type="reaction ID" value="UER00468"/>
</dbReference>
<keyword evidence="3 7" id="KW-0456">Lyase</keyword>
<evidence type="ECO:0000313" key="8">
    <source>
        <dbReference type="EMBL" id="PJJ29783.1"/>
    </source>
</evidence>
<dbReference type="EMBL" id="PGET01000001">
    <property type="protein sequence ID" value="PJJ29783.1"/>
    <property type="molecule type" value="Genomic_DNA"/>
</dbReference>
<dbReference type="PIRSF" id="PIRSF001357">
    <property type="entry name" value="DeoC"/>
    <property type="match status" value="1"/>
</dbReference>
<dbReference type="InterPro" id="IPR002915">
    <property type="entry name" value="DeoC/FbaB/LacD_aldolase"/>
</dbReference>
<dbReference type="GO" id="GO:0009264">
    <property type="term" value="P:deoxyribonucleotide catabolic process"/>
    <property type="evidence" value="ECO:0007669"/>
    <property type="project" value="UniProtKB-UniRule"/>
</dbReference>
<comment type="similarity">
    <text evidence="1 7">Belongs to the DeoC/FbaB aldolase family. DeoC type 1 subfamily.</text>
</comment>
<dbReference type="Gene3D" id="3.20.20.70">
    <property type="entry name" value="Aldolase class I"/>
    <property type="match status" value="1"/>
</dbReference>
<accession>A0A2M8Z8L8</accession>
<comment type="caution">
    <text evidence="8">The sequence shown here is derived from an EMBL/GenBank/DDBJ whole genome shotgun (WGS) entry which is preliminary data.</text>
</comment>
<dbReference type="GO" id="GO:0005737">
    <property type="term" value="C:cytoplasm"/>
    <property type="evidence" value="ECO:0007669"/>
    <property type="project" value="UniProtKB-SubCell"/>
</dbReference>
<dbReference type="NCBIfam" id="TIGR00126">
    <property type="entry name" value="deoC"/>
    <property type="match status" value="1"/>
</dbReference>
<dbReference type="OrthoDB" id="9778711at2"/>
<dbReference type="RefSeq" id="WP_100306120.1">
    <property type="nucleotide sequence ID" value="NZ_PGET01000001.1"/>
</dbReference>
<dbReference type="Proteomes" id="UP000231092">
    <property type="component" value="Unassembled WGS sequence"/>
</dbReference>
<evidence type="ECO:0000256" key="6">
    <source>
        <dbReference type="ARBA" id="ARBA00056337"/>
    </source>
</evidence>
<keyword evidence="2 7" id="KW-0963">Cytoplasm</keyword>
<evidence type="ECO:0000256" key="2">
    <source>
        <dbReference type="ARBA" id="ARBA00022490"/>
    </source>
</evidence>
<sequence>MDSVEMMGYIDHTRLKATTTWEEIRELCDEAVARHTASVCIPPSYVMRVRNAYEKLNICTVIGFPLGYAAKEAKVAETKQALMEGANEIDMVINLGDVKNGDFDKVKDEITELKKTVGSGRILKVIIETCYLTENEKVELCRCVTEGGADFIKTSTGFGSGGAKPEDIELFKKHIGSNVRIKASGGIKNRTEIEAFIAQGCQRIGTSSAMASE</sequence>
<dbReference type="PANTHER" id="PTHR10889:SF1">
    <property type="entry name" value="DEOXYRIBOSE-PHOSPHATE ALDOLASE"/>
    <property type="match status" value="1"/>
</dbReference>
<evidence type="ECO:0000313" key="9">
    <source>
        <dbReference type="Proteomes" id="UP000231092"/>
    </source>
</evidence>
<name>A0A2M8Z8L8_9FIRM</name>